<evidence type="ECO:0000256" key="1">
    <source>
        <dbReference type="SAM" id="MobiDB-lite"/>
    </source>
</evidence>
<organism evidence="2 3">
    <name type="scientific">Ornithinimicrobium faecis</name>
    <dbReference type="NCBI Taxonomy" id="2934158"/>
    <lineage>
        <taxon>Bacteria</taxon>
        <taxon>Bacillati</taxon>
        <taxon>Actinomycetota</taxon>
        <taxon>Actinomycetes</taxon>
        <taxon>Micrococcales</taxon>
        <taxon>Ornithinimicrobiaceae</taxon>
        <taxon>Ornithinimicrobium</taxon>
    </lineage>
</organism>
<gene>
    <name evidence="2" type="ORF">NF556_03055</name>
</gene>
<evidence type="ECO:0000313" key="3">
    <source>
        <dbReference type="Proteomes" id="UP001056455"/>
    </source>
</evidence>
<evidence type="ECO:0000313" key="2">
    <source>
        <dbReference type="EMBL" id="USQ80654.1"/>
    </source>
</evidence>
<dbReference type="RefSeq" id="WP_252594029.1">
    <property type="nucleotide sequence ID" value="NZ_CP099489.1"/>
</dbReference>
<protein>
    <submittedName>
        <fullName evidence="2">Uncharacterized protein</fullName>
    </submittedName>
</protein>
<proteinExistence type="predicted"/>
<dbReference type="EMBL" id="CP099489">
    <property type="protein sequence ID" value="USQ80654.1"/>
    <property type="molecule type" value="Genomic_DNA"/>
</dbReference>
<keyword evidence="3" id="KW-1185">Reference proteome</keyword>
<name>A0ABY4YV87_9MICO</name>
<reference evidence="2" key="1">
    <citation type="submission" date="2022-06" db="EMBL/GenBank/DDBJ databases">
        <title>Ornithinimicrobium HY1793.</title>
        <authorList>
            <person name="Huang Y."/>
        </authorList>
    </citation>
    <scope>NUCLEOTIDE SEQUENCE</scope>
    <source>
        <strain evidence="2">HY1793</strain>
    </source>
</reference>
<sequence length="165" mass="18241">MEWAALTLALVLILGLALARALRDRRKPSGPHPAEQPRRRLGDPELTPQDEAELTREFAAVAEESGHTLDSLLELRVRVLTSRRVPLRAIRAAPGPHTGRLAFADSTVLLARARQPGELYRLALALPDHAITIDSWSHEQDGTVLSFTWPQERAELLVIGLDQAD</sequence>
<feature type="region of interest" description="Disordered" evidence="1">
    <location>
        <begin position="25"/>
        <end position="46"/>
    </location>
</feature>
<accession>A0ABY4YV87</accession>
<dbReference type="Proteomes" id="UP001056455">
    <property type="component" value="Chromosome"/>
</dbReference>